<comment type="caution">
    <text evidence="1">The sequence shown here is derived from an EMBL/GenBank/DDBJ whole genome shotgun (WGS) entry which is preliminary data.</text>
</comment>
<keyword evidence="2" id="KW-1185">Reference proteome</keyword>
<gene>
    <name evidence="1" type="ORF">AN640_06810</name>
</gene>
<accession>A0ACC8XGZ6</accession>
<sequence>MIASDILNVSSNDKVRAMDYSPLALAYIGDGIYEIFIRTYVLEKGNMSVNKLHKASKKFVCANGQAKIYYTIQDLLNDEELAVLKRGRNAKSVSAPKNADIRTYRLATGVEALIGYLYLLGKMERIEELMAIGIRELEGIKNEK</sequence>
<organism evidence="1 2">
    <name type="scientific">Candidatus Epulonipiscium fishelsonii</name>
    <dbReference type="NCBI Taxonomy" id="77094"/>
    <lineage>
        <taxon>Bacteria</taxon>
        <taxon>Bacillati</taxon>
        <taxon>Bacillota</taxon>
        <taxon>Clostridia</taxon>
        <taxon>Lachnospirales</taxon>
        <taxon>Lachnospiraceae</taxon>
        <taxon>Candidatus Epulonipiscium</taxon>
    </lineage>
</organism>
<name>A0ACC8XGZ6_9FIRM</name>
<evidence type="ECO:0000313" key="1">
    <source>
        <dbReference type="EMBL" id="ONI43039.1"/>
    </source>
</evidence>
<dbReference type="Proteomes" id="UP000188637">
    <property type="component" value="Unassembled WGS sequence"/>
</dbReference>
<evidence type="ECO:0000313" key="2">
    <source>
        <dbReference type="Proteomes" id="UP000188637"/>
    </source>
</evidence>
<proteinExistence type="predicted"/>
<protein>
    <submittedName>
        <fullName evidence="1">Ribonuclease III</fullName>
    </submittedName>
</protein>
<reference evidence="1" key="1">
    <citation type="submission" date="2016-08" db="EMBL/GenBank/DDBJ databases">
        <authorList>
            <person name="Ngugi D.K."/>
            <person name="Miyake S."/>
            <person name="Stingl U."/>
        </authorList>
    </citation>
    <scope>NUCLEOTIDE SEQUENCE</scope>
    <source>
        <strain evidence="1">SCG-D08WGA-EpuloA1</strain>
    </source>
</reference>
<dbReference type="EMBL" id="LJHD01000169">
    <property type="protein sequence ID" value="ONI43039.1"/>
    <property type="molecule type" value="Genomic_DNA"/>
</dbReference>